<comment type="caution">
    <text evidence="9">Lacks conserved residue(s) required for the propagation of feature annotation.</text>
</comment>
<keyword evidence="7 9" id="KW-0811">Translocation</keyword>
<dbReference type="Gene3D" id="1.20.5.1030">
    <property type="entry name" value="Preprotein translocase secy subunit"/>
    <property type="match status" value="1"/>
</dbReference>
<name>A0ABV2AEV7_9GAMM</name>
<evidence type="ECO:0000313" key="11">
    <source>
        <dbReference type="Proteomes" id="UP001465331"/>
    </source>
</evidence>
<keyword evidence="8 9" id="KW-0472">Membrane</keyword>
<keyword evidence="3 9" id="KW-1003">Cell membrane</keyword>
<comment type="caution">
    <text evidence="10">The sequence shown here is derived from an EMBL/GenBank/DDBJ whole genome shotgun (WGS) entry which is preliminary data.</text>
</comment>
<comment type="function">
    <text evidence="9">Essential subunit of the Sec protein translocation channel SecYEG. Clamps together the 2 halves of SecY. May contact the channel plug during translocation.</text>
</comment>
<proteinExistence type="inferred from homology"/>
<dbReference type="PANTHER" id="PTHR33910">
    <property type="entry name" value="PROTEIN TRANSLOCASE SUBUNIT SECE"/>
    <property type="match status" value="1"/>
</dbReference>
<evidence type="ECO:0000256" key="8">
    <source>
        <dbReference type="ARBA" id="ARBA00023136"/>
    </source>
</evidence>
<dbReference type="InterPro" id="IPR005807">
    <property type="entry name" value="SecE_bac"/>
</dbReference>
<protein>
    <recommendedName>
        <fullName evidence="9">Protein translocase subunit SecE</fullName>
    </recommendedName>
</protein>
<dbReference type="InterPro" id="IPR038379">
    <property type="entry name" value="SecE_sf"/>
</dbReference>
<evidence type="ECO:0000313" key="10">
    <source>
        <dbReference type="EMBL" id="MES0875365.1"/>
    </source>
</evidence>
<comment type="similarity">
    <text evidence="9">Belongs to the SecE/SEC61-gamma family.</text>
</comment>
<feature type="transmembrane region" description="Helical" evidence="9">
    <location>
        <begin position="18"/>
        <end position="37"/>
    </location>
</feature>
<feature type="transmembrane region" description="Helical" evidence="9">
    <location>
        <begin position="43"/>
        <end position="62"/>
    </location>
</feature>
<evidence type="ECO:0000256" key="2">
    <source>
        <dbReference type="ARBA" id="ARBA00022448"/>
    </source>
</evidence>
<evidence type="ECO:0000256" key="7">
    <source>
        <dbReference type="ARBA" id="ARBA00023010"/>
    </source>
</evidence>
<dbReference type="HAMAP" id="MF_00422">
    <property type="entry name" value="SecE"/>
    <property type="match status" value="1"/>
</dbReference>
<evidence type="ECO:0000256" key="9">
    <source>
        <dbReference type="HAMAP-Rule" id="MF_00422"/>
    </source>
</evidence>
<comment type="subunit">
    <text evidence="9">Component of the Sec protein translocase complex. Heterotrimer consisting of SecY, SecE and SecG subunits. The heterotrimers can form oligomers, although 1 heterotrimer is thought to be able to translocate proteins. Interacts with the ribosome. Interacts with SecDF, and other proteins may be involved. Interacts with SecA.</text>
</comment>
<evidence type="ECO:0000256" key="1">
    <source>
        <dbReference type="ARBA" id="ARBA00004370"/>
    </source>
</evidence>
<gene>
    <name evidence="9 10" type="primary">secE</name>
    <name evidence="10" type="ORF">ABSH63_15310</name>
</gene>
<keyword evidence="5 9" id="KW-0653">Protein transport</keyword>
<keyword evidence="6 9" id="KW-1133">Transmembrane helix</keyword>
<dbReference type="InterPro" id="IPR001901">
    <property type="entry name" value="Translocase_SecE/Sec61-g"/>
</dbReference>
<dbReference type="Proteomes" id="UP001465331">
    <property type="component" value="Unassembled WGS sequence"/>
</dbReference>
<sequence>MDTQTTEQSAASSRRDTALLSVAAAALLGGMFAFYYFETQYNALIRVSILLGGVAVALAVAYQTALGKSLWSYVAGSRIELRKVVWPTRQESIQATLMIAVVVLLMALLLWGLDSLLLWGVETLTGRGA</sequence>
<keyword evidence="4 9" id="KW-0812">Transmembrane</keyword>
<evidence type="ECO:0000256" key="3">
    <source>
        <dbReference type="ARBA" id="ARBA00022475"/>
    </source>
</evidence>
<comment type="subcellular location">
    <subcellularLocation>
        <location evidence="1">Membrane</location>
    </subcellularLocation>
</comment>
<evidence type="ECO:0000256" key="5">
    <source>
        <dbReference type="ARBA" id="ARBA00022927"/>
    </source>
</evidence>
<keyword evidence="11" id="KW-1185">Reference proteome</keyword>
<evidence type="ECO:0000256" key="6">
    <source>
        <dbReference type="ARBA" id="ARBA00022989"/>
    </source>
</evidence>
<dbReference type="Pfam" id="PF00584">
    <property type="entry name" value="SecE"/>
    <property type="match status" value="1"/>
</dbReference>
<dbReference type="RefSeq" id="WP_352890919.1">
    <property type="nucleotide sequence ID" value="NZ_JBEPIJ010000030.1"/>
</dbReference>
<dbReference type="EMBL" id="JBEPIJ010000030">
    <property type="protein sequence ID" value="MES0875365.1"/>
    <property type="molecule type" value="Genomic_DNA"/>
</dbReference>
<accession>A0ABV2AEV7</accession>
<dbReference type="NCBIfam" id="TIGR00964">
    <property type="entry name" value="secE_bact"/>
    <property type="match status" value="1"/>
</dbReference>
<dbReference type="PROSITE" id="PS01067">
    <property type="entry name" value="SECE_SEC61G"/>
    <property type="match status" value="1"/>
</dbReference>
<organism evidence="10 11">
    <name type="scientific">Sinimarinibacterium thermocellulolyticum</name>
    <dbReference type="NCBI Taxonomy" id="3170016"/>
    <lineage>
        <taxon>Bacteria</taxon>
        <taxon>Pseudomonadati</taxon>
        <taxon>Pseudomonadota</taxon>
        <taxon>Gammaproteobacteria</taxon>
        <taxon>Nevskiales</taxon>
        <taxon>Nevskiaceae</taxon>
        <taxon>Sinimarinibacterium</taxon>
    </lineage>
</organism>
<keyword evidence="2 9" id="KW-0813">Transport</keyword>
<reference evidence="10 11" key="1">
    <citation type="submission" date="2024-06" db="EMBL/GenBank/DDBJ databases">
        <authorList>
            <person name="Li Z."/>
            <person name="Jiang Y."/>
        </authorList>
    </citation>
    <scope>NUCLEOTIDE SEQUENCE [LARGE SCALE GENOMIC DNA]</scope>
    <source>
        <strain evidence="10 11">HSW-8</strain>
    </source>
</reference>
<feature type="transmembrane region" description="Helical" evidence="9">
    <location>
        <begin position="92"/>
        <end position="113"/>
    </location>
</feature>
<dbReference type="PANTHER" id="PTHR33910:SF1">
    <property type="entry name" value="PROTEIN TRANSLOCASE SUBUNIT SECE"/>
    <property type="match status" value="1"/>
</dbReference>
<dbReference type="PRINTS" id="PR01650">
    <property type="entry name" value="SECETRNLCASE"/>
</dbReference>
<evidence type="ECO:0000256" key="4">
    <source>
        <dbReference type="ARBA" id="ARBA00022692"/>
    </source>
</evidence>